<feature type="signal peptide" evidence="1">
    <location>
        <begin position="1"/>
        <end position="19"/>
    </location>
</feature>
<evidence type="ECO:0000313" key="3">
    <source>
        <dbReference type="Proteomes" id="UP001620339"/>
    </source>
</evidence>
<proteinExistence type="predicted"/>
<feature type="chain" id="PRO_5047031945" evidence="1">
    <location>
        <begin position="20"/>
        <end position="89"/>
    </location>
</feature>
<sequence>MKRWIVLAAGLLLSLQALAADTIRFGSKVITVGDSEEKVTAIAGAPASRTEVQNVYGAVLAYRLDYVQGDKTVQIYIARGQVVDIKEIF</sequence>
<accession>A0ABW8J9C1</accession>
<reference evidence="2 3" key="1">
    <citation type="submission" date="2020-10" db="EMBL/GenBank/DDBJ databases">
        <title>Phylogeny of dyella-like bacteria.</title>
        <authorList>
            <person name="Fu J."/>
        </authorList>
    </citation>
    <scope>NUCLEOTIDE SEQUENCE [LARGE SCALE GENOMIC DNA]</scope>
    <source>
        <strain evidence="2 3">KACC 19113</strain>
    </source>
</reference>
<protein>
    <submittedName>
        <fullName evidence="2">DUF2845 domain-containing protein</fullName>
    </submittedName>
</protein>
<evidence type="ECO:0000256" key="1">
    <source>
        <dbReference type="SAM" id="SignalP"/>
    </source>
</evidence>
<organism evidence="2 3">
    <name type="scientific">Rhodanobacter hydrolyticus</name>
    <dbReference type="NCBI Taxonomy" id="2250595"/>
    <lineage>
        <taxon>Bacteria</taxon>
        <taxon>Pseudomonadati</taxon>
        <taxon>Pseudomonadota</taxon>
        <taxon>Gammaproteobacteria</taxon>
        <taxon>Lysobacterales</taxon>
        <taxon>Rhodanobacteraceae</taxon>
        <taxon>Rhodanobacter</taxon>
    </lineage>
</organism>
<keyword evidence="3" id="KW-1185">Reference proteome</keyword>
<dbReference type="EMBL" id="JADIKK010000008">
    <property type="protein sequence ID" value="MFK2878175.1"/>
    <property type="molecule type" value="Genomic_DNA"/>
</dbReference>
<keyword evidence="1" id="KW-0732">Signal</keyword>
<name>A0ABW8J9C1_9GAMM</name>
<evidence type="ECO:0000313" key="2">
    <source>
        <dbReference type="EMBL" id="MFK2878175.1"/>
    </source>
</evidence>
<comment type="caution">
    <text evidence="2">The sequence shown here is derived from an EMBL/GenBank/DDBJ whole genome shotgun (WGS) entry which is preliminary data.</text>
</comment>
<gene>
    <name evidence="2" type="ORF">ISP25_13925</name>
</gene>
<dbReference type="Proteomes" id="UP001620339">
    <property type="component" value="Unassembled WGS sequence"/>
</dbReference>
<dbReference type="RefSeq" id="WP_192160326.1">
    <property type="nucleotide sequence ID" value="NZ_JADIKK010000008.1"/>
</dbReference>